<gene>
    <name evidence="1" type="ORF">NYM_LOCUS21098</name>
</gene>
<dbReference type="EMBL" id="LR721784">
    <property type="protein sequence ID" value="VVW47411.1"/>
    <property type="molecule type" value="Genomic_DNA"/>
</dbReference>
<dbReference type="AlphaFoldDB" id="A0A5K1E6T3"/>
<dbReference type="Gramene" id="NC6G0040780.1">
    <property type="protein sequence ID" value="NC6G0040780.1:cds"/>
    <property type="gene ID" value="NC6G0040780"/>
</dbReference>
<reference evidence="1" key="1">
    <citation type="submission" date="2019-09" db="EMBL/GenBank/DDBJ databases">
        <authorList>
            <person name="Zhang L."/>
        </authorList>
    </citation>
    <scope>NUCLEOTIDE SEQUENCE</scope>
</reference>
<protein>
    <submittedName>
        <fullName evidence="1">Uncharacterized protein</fullName>
    </submittedName>
</protein>
<accession>A0A5K1E6T3</accession>
<proteinExistence type="predicted"/>
<name>A0A5K1E6T3_9MAGN</name>
<sequence length="114" mass="13162">MVEHPRTLRDRSTVRQNIVFCCIFAVSWHWRVESHGLADGCMQVNHLFYLVEADCFLSQVRCLLQDLLFHSSVLGEQPEEPCQCCRSCVHACKYEADDYVFEKVLTNIIGAHKS</sequence>
<evidence type="ECO:0000313" key="1">
    <source>
        <dbReference type="EMBL" id="VVW47411.1"/>
    </source>
</evidence>
<organism evidence="1">
    <name type="scientific">Nymphaea colorata</name>
    <name type="common">pocket water lily</name>
    <dbReference type="NCBI Taxonomy" id="210225"/>
    <lineage>
        <taxon>Eukaryota</taxon>
        <taxon>Viridiplantae</taxon>
        <taxon>Streptophyta</taxon>
        <taxon>Embryophyta</taxon>
        <taxon>Tracheophyta</taxon>
        <taxon>Spermatophyta</taxon>
        <taxon>Magnoliopsida</taxon>
        <taxon>Nymphaeales</taxon>
        <taxon>Nymphaeaceae</taxon>
        <taxon>Nymphaea</taxon>
    </lineage>
</organism>